<keyword evidence="3" id="KW-0325">Glycoprotein</keyword>
<dbReference type="InterPro" id="IPR043504">
    <property type="entry name" value="Peptidase_S1_PA_chymotrypsin"/>
</dbReference>
<dbReference type="GO" id="GO:0006508">
    <property type="term" value="P:proteolysis"/>
    <property type="evidence" value="ECO:0007669"/>
    <property type="project" value="InterPro"/>
</dbReference>
<gene>
    <name evidence="5" type="ORF">CTOB1V02_LOCUS5790</name>
</gene>
<keyword evidence="1" id="KW-0732">Signal</keyword>
<evidence type="ECO:0000256" key="2">
    <source>
        <dbReference type="ARBA" id="ARBA00023157"/>
    </source>
</evidence>
<dbReference type="Gene3D" id="2.40.10.10">
    <property type="entry name" value="Trypsin-like serine proteases"/>
    <property type="match status" value="1"/>
</dbReference>
<dbReference type="PROSITE" id="PS50240">
    <property type="entry name" value="TRYPSIN_DOM"/>
    <property type="match status" value="1"/>
</dbReference>
<name>A0A7R8ZN66_9CRUS</name>
<dbReference type="SUPFAM" id="SSF50494">
    <property type="entry name" value="Trypsin-like serine proteases"/>
    <property type="match status" value="1"/>
</dbReference>
<keyword evidence="2" id="KW-1015">Disulfide bond</keyword>
<accession>A0A7R8ZN66</accession>
<dbReference type="InterPro" id="IPR051487">
    <property type="entry name" value="Ser/Thr_Proteases_Immune/Dev"/>
</dbReference>
<evidence type="ECO:0000313" key="5">
    <source>
        <dbReference type="EMBL" id="CAD7227896.1"/>
    </source>
</evidence>
<dbReference type="InterPro" id="IPR018114">
    <property type="entry name" value="TRYPSIN_HIS"/>
</dbReference>
<evidence type="ECO:0000256" key="3">
    <source>
        <dbReference type="ARBA" id="ARBA00023180"/>
    </source>
</evidence>
<dbReference type="PANTHER" id="PTHR24256">
    <property type="entry name" value="TRYPTASE-RELATED"/>
    <property type="match status" value="1"/>
</dbReference>
<dbReference type="PROSITE" id="PS00135">
    <property type="entry name" value="TRYPSIN_SER"/>
    <property type="match status" value="1"/>
</dbReference>
<dbReference type="EMBL" id="OB661300">
    <property type="protein sequence ID" value="CAD7227896.1"/>
    <property type="molecule type" value="Genomic_DNA"/>
</dbReference>
<dbReference type="Pfam" id="PF00089">
    <property type="entry name" value="Trypsin"/>
    <property type="match status" value="1"/>
</dbReference>
<dbReference type="PRINTS" id="PR00722">
    <property type="entry name" value="CHYMOTRYPSIN"/>
</dbReference>
<sequence length="407" mass="44600">RILLKQAAGGLGAKANARTLRDLRGLDKDPAEAVAGGLGAKANARTLRDLRGLDKDPAEAVAGGLGAKANAPSLTNLGYASSSVNSEDRKPSPENSELSPVTKQRIEKLGKDCHSAWPNSYIVGGQEVSRPFKYPFMGLMGIFREFGPKIRFHPMCGAVLLNKEFALTAAHCFQGKEQPSILRLREHDLKSDNDGSTPVDTTIEEVILHPEYKAPRQIHDIALVRLRDPVIFSATITPVCLPLVHYDYNGSRILAMGWGLVATGQLQIIPWGSPGTVVRRYFLRSQSQSSHMTSVKNYMIERCPANPPSLYSFQTILKDSYEDAKLPRNTTICAGEEGKDICQGDSGGPILYDTSVVEDGFRRYKLAGIVSLGVGCGDDRYPSIYTNVWPYLDWITETMALKGRFEA</sequence>
<reference evidence="5" key="1">
    <citation type="submission" date="2020-11" db="EMBL/GenBank/DDBJ databases">
        <authorList>
            <person name="Tran Van P."/>
        </authorList>
    </citation>
    <scope>NUCLEOTIDE SEQUENCE</scope>
</reference>
<dbReference type="CDD" id="cd00190">
    <property type="entry name" value="Tryp_SPc"/>
    <property type="match status" value="1"/>
</dbReference>
<dbReference type="PROSITE" id="PS00134">
    <property type="entry name" value="TRYPSIN_HIS"/>
    <property type="match status" value="1"/>
</dbReference>
<dbReference type="OrthoDB" id="547031at2759"/>
<comment type="similarity">
    <text evidence="4">Belongs to the peptidase S1 family. CLIP subfamily.</text>
</comment>
<dbReference type="InterPro" id="IPR033116">
    <property type="entry name" value="TRYPSIN_SER"/>
</dbReference>
<dbReference type="FunFam" id="2.40.10.10:FF:000028">
    <property type="entry name" value="Serine protease easter"/>
    <property type="match status" value="1"/>
</dbReference>
<dbReference type="GO" id="GO:0004252">
    <property type="term" value="F:serine-type endopeptidase activity"/>
    <property type="evidence" value="ECO:0007669"/>
    <property type="project" value="InterPro"/>
</dbReference>
<feature type="non-terminal residue" evidence="5">
    <location>
        <position position="1"/>
    </location>
</feature>
<dbReference type="AlphaFoldDB" id="A0A7R8ZN66"/>
<dbReference type="InterPro" id="IPR001314">
    <property type="entry name" value="Peptidase_S1A"/>
</dbReference>
<dbReference type="InterPro" id="IPR009003">
    <property type="entry name" value="Peptidase_S1_PA"/>
</dbReference>
<organism evidence="5">
    <name type="scientific">Cyprideis torosa</name>
    <dbReference type="NCBI Taxonomy" id="163714"/>
    <lineage>
        <taxon>Eukaryota</taxon>
        <taxon>Metazoa</taxon>
        <taxon>Ecdysozoa</taxon>
        <taxon>Arthropoda</taxon>
        <taxon>Crustacea</taxon>
        <taxon>Oligostraca</taxon>
        <taxon>Ostracoda</taxon>
        <taxon>Podocopa</taxon>
        <taxon>Podocopida</taxon>
        <taxon>Cytherocopina</taxon>
        <taxon>Cytheroidea</taxon>
        <taxon>Cytherideidae</taxon>
        <taxon>Cyprideis</taxon>
    </lineage>
</organism>
<dbReference type="InterPro" id="IPR001254">
    <property type="entry name" value="Trypsin_dom"/>
</dbReference>
<evidence type="ECO:0000256" key="1">
    <source>
        <dbReference type="ARBA" id="ARBA00022729"/>
    </source>
</evidence>
<proteinExistence type="inferred from homology"/>
<protein>
    <submittedName>
        <fullName evidence="5">Uncharacterized protein</fullName>
    </submittedName>
</protein>
<evidence type="ECO:0000256" key="4">
    <source>
        <dbReference type="ARBA" id="ARBA00024195"/>
    </source>
</evidence>
<dbReference type="SMART" id="SM00020">
    <property type="entry name" value="Tryp_SPc"/>
    <property type="match status" value="1"/>
</dbReference>